<keyword evidence="2 7" id="KW-0732">Signal</keyword>
<dbReference type="PROSITE" id="PS51257">
    <property type="entry name" value="PROKAR_LIPOPROTEIN"/>
    <property type="match status" value="1"/>
</dbReference>
<evidence type="ECO:0000256" key="6">
    <source>
        <dbReference type="SAM" id="MobiDB-lite"/>
    </source>
</evidence>
<dbReference type="RefSeq" id="WP_158041954.1">
    <property type="nucleotide sequence ID" value="NZ_JACCFV010000001.1"/>
</dbReference>
<dbReference type="EMBL" id="WBJZ01000028">
    <property type="protein sequence ID" value="KAB1652726.1"/>
    <property type="molecule type" value="Genomic_DNA"/>
</dbReference>
<dbReference type="InterPro" id="IPR025971">
    <property type="entry name" value="LppP/LprE"/>
</dbReference>
<evidence type="ECO:0000256" key="3">
    <source>
        <dbReference type="ARBA" id="ARBA00023136"/>
    </source>
</evidence>
<feature type="region of interest" description="Disordered" evidence="6">
    <location>
        <begin position="32"/>
        <end position="59"/>
    </location>
</feature>
<proteinExistence type="predicted"/>
<dbReference type="Proteomes" id="UP000467240">
    <property type="component" value="Unassembled WGS sequence"/>
</dbReference>
<protein>
    <submittedName>
        <fullName evidence="8">LppP/LprE family lipoprotein</fullName>
    </submittedName>
</protein>
<evidence type="ECO:0000256" key="5">
    <source>
        <dbReference type="ARBA" id="ARBA00023288"/>
    </source>
</evidence>
<evidence type="ECO:0000313" key="9">
    <source>
        <dbReference type="Proteomes" id="UP000467240"/>
    </source>
</evidence>
<keyword evidence="3" id="KW-0472">Membrane</keyword>
<gene>
    <name evidence="8" type="ORF">F8O01_16205</name>
</gene>
<evidence type="ECO:0000256" key="2">
    <source>
        <dbReference type="ARBA" id="ARBA00022729"/>
    </source>
</evidence>
<keyword evidence="9" id="KW-1185">Reference proteome</keyword>
<comment type="caution">
    <text evidence="8">The sequence shown here is derived from an EMBL/GenBank/DDBJ whole genome shotgun (WGS) entry which is preliminary data.</text>
</comment>
<keyword evidence="1" id="KW-1003">Cell membrane</keyword>
<dbReference type="Pfam" id="PF14041">
    <property type="entry name" value="Lipoprotein_21"/>
    <property type="match status" value="1"/>
</dbReference>
<evidence type="ECO:0000256" key="1">
    <source>
        <dbReference type="ARBA" id="ARBA00022475"/>
    </source>
</evidence>
<reference evidence="8 9" key="1">
    <citation type="submission" date="2019-09" db="EMBL/GenBank/DDBJ databases">
        <title>Phylogeny of genus Pseudoclavibacter and closely related genus.</title>
        <authorList>
            <person name="Li Y."/>
        </authorList>
    </citation>
    <scope>NUCLEOTIDE SEQUENCE [LARGE SCALE GENOMIC DNA]</scope>
    <source>
        <strain evidence="8 9">DSM 23821</strain>
    </source>
</reference>
<keyword evidence="5 8" id="KW-0449">Lipoprotein</keyword>
<accession>A0A7J5BMJ4</accession>
<dbReference type="AlphaFoldDB" id="A0A7J5BMJ4"/>
<dbReference type="OrthoDB" id="3254867at2"/>
<feature type="chain" id="PRO_5038382208" evidence="7">
    <location>
        <begin position="27"/>
        <end position="198"/>
    </location>
</feature>
<name>A0A7J5BMJ4_9MICO</name>
<evidence type="ECO:0000256" key="7">
    <source>
        <dbReference type="SAM" id="SignalP"/>
    </source>
</evidence>
<feature type="compositionally biased region" description="Low complexity" evidence="6">
    <location>
        <begin position="34"/>
        <end position="57"/>
    </location>
</feature>
<organism evidence="8 9">
    <name type="scientific">Pseudoclavibacter chungangensis</name>
    <dbReference type="NCBI Taxonomy" id="587635"/>
    <lineage>
        <taxon>Bacteria</taxon>
        <taxon>Bacillati</taxon>
        <taxon>Actinomycetota</taxon>
        <taxon>Actinomycetes</taxon>
        <taxon>Micrococcales</taxon>
        <taxon>Microbacteriaceae</taxon>
        <taxon>Pseudoclavibacter</taxon>
    </lineage>
</organism>
<evidence type="ECO:0000256" key="4">
    <source>
        <dbReference type="ARBA" id="ARBA00023139"/>
    </source>
</evidence>
<keyword evidence="4" id="KW-0564">Palmitate</keyword>
<evidence type="ECO:0000313" key="8">
    <source>
        <dbReference type="EMBL" id="KAB1652726.1"/>
    </source>
</evidence>
<sequence length="198" mass="20653">MMYHTKRPITSIAGATALLFAAAGLAGCAGTGTPGPTESAPATTQAAPASDATTQPAEPDCTELDAETALRESIDEVPKPSNLSDLEWDMESVDLTSYNACSALSWLVVGPVGATGSSPHQIMLFHDGEYIGTATKIAYGFTPEVTRVEDNEISVTYTYLEPGDANADPSVRATATFTLDEKSGSVDMSGDVPLDEQD</sequence>
<feature type="signal peptide" evidence="7">
    <location>
        <begin position="1"/>
        <end position="26"/>
    </location>
</feature>